<dbReference type="InterPro" id="IPR050987">
    <property type="entry name" value="AtrR-like"/>
</dbReference>
<dbReference type="SMART" id="SM00906">
    <property type="entry name" value="Fungal_trans"/>
    <property type="match status" value="1"/>
</dbReference>
<evidence type="ECO:0000256" key="1">
    <source>
        <dbReference type="ARBA" id="ARBA00022723"/>
    </source>
</evidence>
<dbReference type="InterPro" id="IPR001138">
    <property type="entry name" value="Zn2Cys6_DnaBD"/>
</dbReference>
<evidence type="ECO:0000259" key="6">
    <source>
        <dbReference type="PROSITE" id="PS50048"/>
    </source>
</evidence>
<dbReference type="RefSeq" id="XP_070891385.1">
    <property type="nucleotide sequence ID" value="XM_071035256.1"/>
</dbReference>
<dbReference type="InterPro" id="IPR036864">
    <property type="entry name" value="Zn2-C6_fun-type_DNA-bd_sf"/>
</dbReference>
<keyword evidence="4" id="KW-0804">Transcription</keyword>
<keyword evidence="1" id="KW-0479">Metal-binding</keyword>
<dbReference type="PANTHER" id="PTHR46910">
    <property type="entry name" value="TRANSCRIPTION FACTOR PDR1"/>
    <property type="match status" value="1"/>
</dbReference>
<keyword evidence="2" id="KW-0805">Transcription regulation</keyword>
<dbReference type="InterPro" id="IPR007219">
    <property type="entry name" value="XnlR_reg_dom"/>
</dbReference>
<evidence type="ECO:0000256" key="5">
    <source>
        <dbReference type="ARBA" id="ARBA00023242"/>
    </source>
</evidence>
<dbReference type="Pfam" id="PF00172">
    <property type="entry name" value="Zn_clus"/>
    <property type="match status" value="1"/>
</dbReference>
<gene>
    <name evidence="7" type="ORF">BJX67DRAFT_6265</name>
</gene>
<dbReference type="PROSITE" id="PS00463">
    <property type="entry name" value="ZN2_CY6_FUNGAL_1"/>
    <property type="match status" value="1"/>
</dbReference>
<dbReference type="Proteomes" id="UP001610432">
    <property type="component" value="Unassembled WGS sequence"/>
</dbReference>
<keyword evidence="3" id="KW-0238">DNA-binding</keyword>
<reference evidence="7 8" key="1">
    <citation type="submission" date="2024-07" db="EMBL/GenBank/DDBJ databases">
        <title>Section-level genome sequencing and comparative genomics of Aspergillus sections Usti and Cavernicolus.</title>
        <authorList>
            <consortium name="Lawrence Berkeley National Laboratory"/>
            <person name="Nybo J.L."/>
            <person name="Vesth T.C."/>
            <person name="Theobald S."/>
            <person name="Frisvad J.C."/>
            <person name="Larsen T.O."/>
            <person name="Kjaerboelling I."/>
            <person name="Rothschild-Mancinelli K."/>
            <person name="Lyhne E.K."/>
            <person name="Kogle M.E."/>
            <person name="Barry K."/>
            <person name="Clum A."/>
            <person name="Na H."/>
            <person name="Ledsgaard L."/>
            <person name="Lin J."/>
            <person name="Lipzen A."/>
            <person name="Kuo A."/>
            <person name="Riley R."/>
            <person name="Mondo S."/>
            <person name="Labutti K."/>
            <person name="Haridas S."/>
            <person name="Pangalinan J."/>
            <person name="Salamov A.A."/>
            <person name="Simmons B.A."/>
            <person name="Magnuson J.K."/>
            <person name="Chen J."/>
            <person name="Drula E."/>
            <person name="Henrissat B."/>
            <person name="Wiebenga A."/>
            <person name="Lubbers R.J."/>
            <person name="Gomes A.C."/>
            <person name="Macurrencykelacurrency M.R."/>
            <person name="Stajich J."/>
            <person name="Grigoriev I.V."/>
            <person name="Mortensen U.H."/>
            <person name="De Vries R.P."/>
            <person name="Baker S.E."/>
            <person name="Andersen M.R."/>
        </authorList>
    </citation>
    <scope>NUCLEOTIDE SEQUENCE [LARGE SCALE GENOMIC DNA]</scope>
    <source>
        <strain evidence="7 8">CBS 449.75</strain>
    </source>
</reference>
<dbReference type="PANTHER" id="PTHR46910:SF15">
    <property type="entry name" value="PRNA PROTEIN"/>
    <property type="match status" value="1"/>
</dbReference>
<comment type="caution">
    <text evidence="7">The sequence shown here is derived from an EMBL/GenBank/DDBJ whole genome shotgun (WGS) entry which is preliminary data.</text>
</comment>
<organism evidence="7 8">
    <name type="scientific">Aspergillus lucknowensis</name>
    <dbReference type="NCBI Taxonomy" id="176173"/>
    <lineage>
        <taxon>Eukaryota</taxon>
        <taxon>Fungi</taxon>
        <taxon>Dikarya</taxon>
        <taxon>Ascomycota</taxon>
        <taxon>Pezizomycotina</taxon>
        <taxon>Eurotiomycetes</taxon>
        <taxon>Eurotiomycetidae</taxon>
        <taxon>Eurotiales</taxon>
        <taxon>Aspergillaceae</taxon>
        <taxon>Aspergillus</taxon>
        <taxon>Aspergillus subgen. Nidulantes</taxon>
    </lineage>
</organism>
<dbReference type="PROSITE" id="PS50048">
    <property type="entry name" value="ZN2_CY6_FUNGAL_2"/>
    <property type="match status" value="1"/>
</dbReference>
<dbReference type="GeneID" id="98150328"/>
<evidence type="ECO:0000313" key="7">
    <source>
        <dbReference type="EMBL" id="KAL2872406.1"/>
    </source>
</evidence>
<dbReference type="CDD" id="cd12148">
    <property type="entry name" value="fungal_TF_MHR"/>
    <property type="match status" value="1"/>
</dbReference>
<evidence type="ECO:0000256" key="2">
    <source>
        <dbReference type="ARBA" id="ARBA00023015"/>
    </source>
</evidence>
<accession>A0ABR4M732</accession>
<evidence type="ECO:0000313" key="8">
    <source>
        <dbReference type="Proteomes" id="UP001610432"/>
    </source>
</evidence>
<proteinExistence type="predicted"/>
<sequence>MEDRCYDTRPVRRRASLACDTCRRQKEKCEGGPPCWRCQRLGRPCAVRGRVLLHSPGESRRERPQTQTSRSRVEGLEQIARHFLGDVPLDEENVGRIVARLGRTPQAQGEVLNVDEPFDVQFVSKNIAHYSGEFSHWNFSQKLRRKISHIERFGVKEYWRPTQLQSSTHVVSQVMLHLPPRPITMFLVTMFFKYAEGNVFYMEQSWIQEKVERCYDPSTEYTLSDIPWVCSVFAVLAIGTQVAHMEDGQSAAAAAEDLNLCSEDSVGLSLYHIACRLVPDVILVASHESVQAFLLLALYALPVSTGGLSYSYLGIAVKMAIQNGMHRRYAGEGDSKIIETRNRVFWTAYSLDRRIGILHGRPASIAKSDISTDLPTDAPSFLSPTYANMIAFIKLTSWLGEVAETLTLLRNCPKRFIPEYLERLMQIRAHIETWWDSLPSSIECRDTTPGSPLFRPNSHLKLAHLLIYIYMGRPFMFADDWTDPQSRNESTEPRAVLVTNCVQSALQILETLQSLDTHGSLCRASYTEFSSCRAAILVILAERLNSRRLHLFQDELARGMALIRRMAGGSSAESEISYLQSLDAAIRQSADDAVLVNGNGNAAGEEDRSASAYAQFKHWTQAMKKDPWSGGMTELSSFSPLSVFNSDPGSLGHTNRINEFAGLMDEDWLTGDFPLDPHVFQT</sequence>
<dbReference type="CDD" id="cd00067">
    <property type="entry name" value="GAL4"/>
    <property type="match status" value="1"/>
</dbReference>
<feature type="domain" description="Zn(2)-C6 fungal-type" evidence="6">
    <location>
        <begin position="18"/>
        <end position="47"/>
    </location>
</feature>
<evidence type="ECO:0000256" key="3">
    <source>
        <dbReference type="ARBA" id="ARBA00023125"/>
    </source>
</evidence>
<dbReference type="EMBL" id="JBFXLQ010000001">
    <property type="protein sequence ID" value="KAL2872406.1"/>
    <property type="molecule type" value="Genomic_DNA"/>
</dbReference>
<keyword evidence="5" id="KW-0539">Nucleus</keyword>
<dbReference type="Gene3D" id="4.10.240.10">
    <property type="entry name" value="Zn(2)-C6 fungal-type DNA-binding domain"/>
    <property type="match status" value="1"/>
</dbReference>
<dbReference type="SMART" id="SM00066">
    <property type="entry name" value="GAL4"/>
    <property type="match status" value="1"/>
</dbReference>
<protein>
    <submittedName>
        <fullName evidence="7">Fungal-specific transcription factor domain-containing protein</fullName>
    </submittedName>
</protein>
<name>A0ABR4M732_9EURO</name>
<evidence type="ECO:0000256" key="4">
    <source>
        <dbReference type="ARBA" id="ARBA00023163"/>
    </source>
</evidence>
<keyword evidence="8" id="KW-1185">Reference proteome</keyword>
<dbReference type="Pfam" id="PF04082">
    <property type="entry name" value="Fungal_trans"/>
    <property type="match status" value="1"/>
</dbReference>
<dbReference type="SUPFAM" id="SSF57701">
    <property type="entry name" value="Zn2/Cys6 DNA-binding domain"/>
    <property type="match status" value="1"/>
</dbReference>